<dbReference type="AlphaFoldDB" id="A0A1G6BMV4"/>
<feature type="transmembrane region" description="Helical" evidence="1">
    <location>
        <begin position="104"/>
        <end position="122"/>
    </location>
</feature>
<organism evidence="2 3">
    <name type="scientific">Streptococcus henryi</name>
    <dbReference type="NCBI Taxonomy" id="439219"/>
    <lineage>
        <taxon>Bacteria</taxon>
        <taxon>Bacillati</taxon>
        <taxon>Bacillota</taxon>
        <taxon>Bacilli</taxon>
        <taxon>Lactobacillales</taxon>
        <taxon>Streptococcaceae</taxon>
        <taxon>Streptococcus</taxon>
    </lineage>
</organism>
<name>A0A1G6BMV4_9STRE</name>
<feature type="transmembrane region" description="Helical" evidence="1">
    <location>
        <begin position="72"/>
        <end position="92"/>
    </location>
</feature>
<dbReference type="Proteomes" id="UP000182508">
    <property type="component" value="Unassembled WGS sequence"/>
</dbReference>
<sequence length="130" mass="15170">MAITVTRKTSWFTGYLAIPLRLNKKYVRDIDNKETVILDLPTESSSLSINWIHLPKMMVQDGDQIMIRNSRLWISLDIFLIITIFPVFFWSLDNFSSRNDQMLRIVWSLLLLISTLVPRVNLVKTNAKNS</sequence>
<keyword evidence="3" id="KW-1185">Reference proteome</keyword>
<evidence type="ECO:0000313" key="3">
    <source>
        <dbReference type="Proteomes" id="UP000182508"/>
    </source>
</evidence>
<keyword evidence="1" id="KW-0472">Membrane</keyword>
<reference evidence="2 3" key="1">
    <citation type="submission" date="2016-10" db="EMBL/GenBank/DDBJ databases">
        <authorList>
            <person name="de Groot N.N."/>
        </authorList>
    </citation>
    <scope>NUCLEOTIDE SEQUENCE [LARGE SCALE GENOMIC DNA]</scope>
    <source>
        <strain evidence="2 3">A-4</strain>
    </source>
</reference>
<dbReference type="RefSeq" id="WP_074485948.1">
    <property type="nucleotide sequence ID" value="NZ_FMXP01000013.1"/>
</dbReference>
<accession>A0A1G6BMV4</accession>
<evidence type="ECO:0000256" key="1">
    <source>
        <dbReference type="SAM" id="Phobius"/>
    </source>
</evidence>
<evidence type="ECO:0000313" key="2">
    <source>
        <dbReference type="EMBL" id="SDB21933.1"/>
    </source>
</evidence>
<protein>
    <submittedName>
        <fullName evidence="2">Uncharacterized protein</fullName>
    </submittedName>
</protein>
<dbReference type="EMBL" id="FMXP01000013">
    <property type="protein sequence ID" value="SDB21933.1"/>
    <property type="molecule type" value="Genomic_DNA"/>
</dbReference>
<proteinExistence type="predicted"/>
<keyword evidence="1" id="KW-1133">Transmembrane helix</keyword>
<gene>
    <name evidence="2" type="ORF">SAMN02910293_01103</name>
</gene>
<keyword evidence="1" id="KW-0812">Transmembrane</keyword>